<name>A0ABS8E466_9ACTN</name>
<dbReference type="RefSeq" id="WP_229336341.1">
    <property type="nucleotide sequence ID" value="NZ_JAINUL010000001.1"/>
</dbReference>
<feature type="compositionally biased region" description="Basic residues" evidence="1">
    <location>
        <begin position="45"/>
        <end position="55"/>
    </location>
</feature>
<feature type="region of interest" description="Disordered" evidence="1">
    <location>
        <begin position="28"/>
        <end position="55"/>
    </location>
</feature>
<evidence type="ECO:0000313" key="2">
    <source>
        <dbReference type="EMBL" id="MCC0095775.1"/>
    </source>
</evidence>
<sequence length="55" mass="6607">MFEYEIANTRHADLIRQAARYRLVREAKEARRASSRSQEPERQVRSQRSRFTRAA</sequence>
<feature type="compositionally biased region" description="Basic and acidic residues" evidence="1">
    <location>
        <begin position="28"/>
        <end position="44"/>
    </location>
</feature>
<proteinExistence type="predicted"/>
<dbReference type="Proteomes" id="UP001520654">
    <property type="component" value="Unassembled WGS sequence"/>
</dbReference>
<evidence type="ECO:0000313" key="3">
    <source>
        <dbReference type="Proteomes" id="UP001520654"/>
    </source>
</evidence>
<reference evidence="2 3" key="1">
    <citation type="submission" date="2021-08" db="EMBL/GenBank/DDBJ databases">
        <title>Genomic Architecture of Streptomyces flavotricini NGL1 and Streptomyces erythrochromogenes HMS4 With Differential Plant Beneficial attributes and laccase production capabilities.</title>
        <authorList>
            <person name="Salwan R."/>
            <person name="Kaur R."/>
            <person name="Sharma V."/>
        </authorList>
    </citation>
    <scope>NUCLEOTIDE SEQUENCE [LARGE SCALE GENOMIC DNA]</scope>
    <source>
        <strain evidence="2 3">NGL1</strain>
    </source>
</reference>
<organism evidence="2 3">
    <name type="scientific">Streptomyces flavotricini</name>
    <dbReference type="NCBI Taxonomy" id="66888"/>
    <lineage>
        <taxon>Bacteria</taxon>
        <taxon>Bacillati</taxon>
        <taxon>Actinomycetota</taxon>
        <taxon>Actinomycetes</taxon>
        <taxon>Kitasatosporales</taxon>
        <taxon>Streptomycetaceae</taxon>
        <taxon>Streptomyces</taxon>
    </lineage>
</organism>
<gene>
    <name evidence="2" type="ORF">K7B10_13505</name>
</gene>
<evidence type="ECO:0000256" key="1">
    <source>
        <dbReference type="SAM" id="MobiDB-lite"/>
    </source>
</evidence>
<keyword evidence="3" id="KW-1185">Reference proteome</keyword>
<dbReference type="EMBL" id="JAINUL010000001">
    <property type="protein sequence ID" value="MCC0095775.1"/>
    <property type="molecule type" value="Genomic_DNA"/>
</dbReference>
<protein>
    <submittedName>
        <fullName evidence="2">Uncharacterized protein</fullName>
    </submittedName>
</protein>
<accession>A0ABS8E466</accession>
<comment type="caution">
    <text evidence="2">The sequence shown here is derived from an EMBL/GenBank/DDBJ whole genome shotgun (WGS) entry which is preliminary data.</text>
</comment>